<gene>
    <name evidence="1" type="ORF">EHS13_13965</name>
</gene>
<name>A0A6B8RK27_9BACL</name>
<dbReference type="OrthoDB" id="9805070at2"/>
<proteinExistence type="predicted"/>
<dbReference type="EMBL" id="CP034235">
    <property type="protein sequence ID" value="QGQ95903.1"/>
    <property type="molecule type" value="Genomic_DNA"/>
</dbReference>
<dbReference type="RefSeq" id="WP_155700937.1">
    <property type="nucleotide sequence ID" value="NZ_CP034235.1"/>
</dbReference>
<organism evidence="1 2">
    <name type="scientific">Paenibacillus psychroresistens</name>
    <dbReference type="NCBI Taxonomy" id="1778678"/>
    <lineage>
        <taxon>Bacteria</taxon>
        <taxon>Bacillati</taxon>
        <taxon>Bacillota</taxon>
        <taxon>Bacilli</taxon>
        <taxon>Bacillales</taxon>
        <taxon>Paenibacillaceae</taxon>
        <taxon>Paenibacillus</taxon>
    </lineage>
</organism>
<dbReference type="AlphaFoldDB" id="A0A6B8RK27"/>
<sequence>MDSLWMSLAEKSILTNANIRSMKLYIAEKFPTYSATRRAGILANSVHRHMDAYLPLLDEETKERLRLQLLQNAYSQNNFRIASLDIFNACLELSSANIELLQPLEQWVRLQSENQSSEEIAPFIEKMQMCAELYQHNQLMFQTEHAQISLYFPIQTHWYVKLWDNNRRNVGIILLVLLLSLCFKPNYPPASPIFQLQPQQLTLSSEEIVTYAAALRTQAEFIIKPLIIKAPITLDNALTSRYTYTSVKMEPIRQWLKKRDSMLAQEPYLSTIIATAKQYNIHPFLLLAIAGQEQSLVPNSNKKAAQIANNPFNVHHSWQEYNTDIADSTQIAAKTILTLIKGRPYDIHPLEWINRKYAEDPKWHLGVEAFFKQMLVILETPS</sequence>
<dbReference type="Proteomes" id="UP000426246">
    <property type="component" value="Chromosome"/>
</dbReference>
<reference evidence="2" key="1">
    <citation type="submission" date="2018-11" db="EMBL/GenBank/DDBJ databases">
        <title>Complete genome sequence of Paenibacillus sp. ML311-T8.</title>
        <authorList>
            <person name="Nam Y.-D."/>
            <person name="Kang J."/>
            <person name="Chung W.-H."/>
            <person name="Park Y.S."/>
        </authorList>
    </citation>
    <scope>NUCLEOTIDE SEQUENCE [LARGE SCALE GENOMIC DNA]</scope>
    <source>
        <strain evidence="2">ML311-T8</strain>
    </source>
</reference>
<protein>
    <submittedName>
        <fullName evidence="1">Uncharacterized protein</fullName>
    </submittedName>
</protein>
<accession>A0A6B8RK27</accession>
<dbReference type="KEGG" id="ppsc:EHS13_13965"/>
<keyword evidence="2" id="KW-1185">Reference proteome</keyword>
<evidence type="ECO:0000313" key="2">
    <source>
        <dbReference type="Proteomes" id="UP000426246"/>
    </source>
</evidence>
<evidence type="ECO:0000313" key="1">
    <source>
        <dbReference type="EMBL" id="QGQ95903.1"/>
    </source>
</evidence>